<evidence type="ECO:0000259" key="6">
    <source>
        <dbReference type="Pfam" id="PF06271"/>
    </source>
</evidence>
<accession>A0A090QZD9</accession>
<dbReference type="STRING" id="754436.JCM19237_4650"/>
<evidence type="ECO:0000256" key="3">
    <source>
        <dbReference type="ARBA" id="ARBA00022989"/>
    </source>
</evidence>
<dbReference type="Proteomes" id="UP000029227">
    <property type="component" value="Unassembled WGS sequence"/>
</dbReference>
<sequence length="115" mass="13459">MNMDMRDGRESVGFWHRLAAYLLDLIPIFIIVVTVSPYFQDFYVSMMAYLEGQNSEAERVMFLSERNMRRDMLFVIWVLYSAGMECTPLQGTHGKWLLGIKVEHEYGGRISLCKH</sequence>
<dbReference type="AlphaFoldDB" id="A0A090QZD9"/>
<dbReference type="eggNOG" id="COG1714">
    <property type="taxonomic scope" value="Bacteria"/>
</dbReference>
<keyword evidence="4 5" id="KW-0472">Membrane</keyword>
<gene>
    <name evidence="7" type="ORF">JCM19237_4650</name>
</gene>
<keyword evidence="2 5" id="KW-0812">Transmembrane</keyword>
<evidence type="ECO:0000256" key="2">
    <source>
        <dbReference type="ARBA" id="ARBA00022692"/>
    </source>
</evidence>
<evidence type="ECO:0000256" key="5">
    <source>
        <dbReference type="SAM" id="Phobius"/>
    </source>
</evidence>
<comment type="caution">
    <text evidence="7">The sequence shown here is derived from an EMBL/GenBank/DDBJ whole genome shotgun (WGS) entry which is preliminary data.</text>
</comment>
<dbReference type="Pfam" id="PF06271">
    <property type="entry name" value="RDD"/>
    <property type="match status" value="1"/>
</dbReference>
<organism evidence="7 8">
    <name type="scientific">Photobacterium aphoticum</name>
    <dbReference type="NCBI Taxonomy" id="754436"/>
    <lineage>
        <taxon>Bacteria</taxon>
        <taxon>Pseudomonadati</taxon>
        <taxon>Pseudomonadota</taxon>
        <taxon>Gammaproteobacteria</taxon>
        <taxon>Vibrionales</taxon>
        <taxon>Vibrionaceae</taxon>
        <taxon>Photobacterium</taxon>
    </lineage>
</organism>
<proteinExistence type="predicted"/>
<evidence type="ECO:0000313" key="7">
    <source>
        <dbReference type="EMBL" id="GAL07234.1"/>
    </source>
</evidence>
<name>A0A090QZD9_9GAMM</name>
<protein>
    <recommendedName>
        <fullName evidence="6">RDD domain-containing protein</fullName>
    </recommendedName>
</protein>
<dbReference type="EMBL" id="BBMN01000015">
    <property type="protein sequence ID" value="GAL07234.1"/>
    <property type="molecule type" value="Genomic_DNA"/>
</dbReference>
<feature type="transmembrane region" description="Helical" evidence="5">
    <location>
        <begin position="20"/>
        <end position="39"/>
    </location>
</feature>
<dbReference type="InterPro" id="IPR010432">
    <property type="entry name" value="RDD"/>
</dbReference>
<reference evidence="7 8" key="1">
    <citation type="journal article" date="2014" name="Genome Announc.">
        <title>Draft Genome Sequences of Two Vibrionaceae Species, Vibrio ponticus C121 and Photobacterium aphoticum C119, Isolated as Coral Reef Microbiota.</title>
        <authorList>
            <person name="Al-saari N."/>
            <person name="Meirelles P.M."/>
            <person name="Mino S."/>
            <person name="Suda W."/>
            <person name="Oshima K."/>
            <person name="Hattori M."/>
            <person name="Ohkuma M."/>
            <person name="Thompson F.L."/>
            <person name="Gomez-Gil B."/>
            <person name="Sawabe T."/>
            <person name="Sawabe T."/>
        </authorList>
    </citation>
    <scope>NUCLEOTIDE SEQUENCE [LARGE SCALE GENOMIC DNA]</scope>
    <source>
        <strain evidence="7 8">JCM 19237</strain>
    </source>
</reference>
<feature type="domain" description="RDD" evidence="6">
    <location>
        <begin position="13"/>
        <end position="112"/>
    </location>
</feature>
<keyword evidence="3 5" id="KW-1133">Transmembrane helix</keyword>
<evidence type="ECO:0000256" key="4">
    <source>
        <dbReference type="ARBA" id="ARBA00023136"/>
    </source>
</evidence>
<evidence type="ECO:0000256" key="1">
    <source>
        <dbReference type="ARBA" id="ARBA00004141"/>
    </source>
</evidence>
<dbReference type="GO" id="GO:0016020">
    <property type="term" value="C:membrane"/>
    <property type="evidence" value="ECO:0007669"/>
    <property type="project" value="UniProtKB-SubCell"/>
</dbReference>
<evidence type="ECO:0000313" key="8">
    <source>
        <dbReference type="Proteomes" id="UP000029227"/>
    </source>
</evidence>
<comment type="subcellular location">
    <subcellularLocation>
        <location evidence="1">Membrane</location>
        <topology evidence="1">Multi-pass membrane protein</topology>
    </subcellularLocation>
</comment>